<sequence length="99" mass="10941">MIALPALASLITTFKIIAVGHDITLFFTFFFSFIQPFLFPPPPLQILVLLSILILHLLCISIHHIPLLPTPFFPETSHLSLPRLSLALCGLRTRPGNAG</sequence>
<evidence type="ECO:0000313" key="3">
    <source>
        <dbReference type="Proteomes" id="UP001444071"/>
    </source>
</evidence>
<feature type="transmembrane region" description="Helical" evidence="1">
    <location>
        <begin position="6"/>
        <end position="34"/>
    </location>
</feature>
<gene>
    <name evidence="2" type="ORF">XENORESO_004191</name>
</gene>
<dbReference type="EMBL" id="JAHRIM010071790">
    <property type="protein sequence ID" value="MEQ2273442.1"/>
    <property type="molecule type" value="Genomic_DNA"/>
</dbReference>
<keyword evidence="1" id="KW-0472">Membrane</keyword>
<feature type="transmembrane region" description="Helical" evidence="1">
    <location>
        <begin position="46"/>
        <end position="65"/>
    </location>
</feature>
<keyword evidence="3" id="KW-1185">Reference proteome</keyword>
<protein>
    <submittedName>
        <fullName evidence="2">Uncharacterized protein</fullName>
    </submittedName>
</protein>
<name>A0ABV0WYH7_9TELE</name>
<organism evidence="2 3">
    <name type="scientific">Xenotaenia resolanae</name>
    <dbReference type="NCBI Taxonomy" id="208358"/>
    <lineage>
        <taxon>Eukaryota</taxon>
        <taxon>Metazoa</taxon>
        <taxon>Chordata</taxon>
        <taxon>Craniata</taxon>
        <taxon>Vertebrata</taxon>
        <taxon>Euteleostomi</taxon>
        <taxon>Actinopterygii</taxon>
        <taxon>Neopterygii</taxon>
        <taxon>Teleostei</taxon>
        <taxon>Neoteleostei</taxon>
        <taxon>Acanthomorphata</taxon>
        <taxon>Ovalentaria</taxon>
        <taxon>Atherinomorphae</taxon>
        <taxon>Cyprinodontiformes</taxon>
        <taxon>Goodeidae</taxon>
        <taxon>Xenotaenia</taxon>
    </lineage>
</organism>
<keyword evidence="1" id="KW-0812">Transmembrane</keyword>
<accession>A0ABV0WYH7</accession>
<comment type="caution">
    <text evidence="2">The sequence shown here is derived from an EMBL/GenBank/DDBJ whole genome shotgun (WGS) entry which is preliminary data.</text>
</comment>
<dbReference type="Proteomes" id="UP001444071">
    <property type="component" value="Unassembled WGS sequence"/>
</dbReference>
<evidence type="ECO:0000313" key="2">
    <source>
        <dbReference type="EMBL" id="MEQ2273442.1"/>
    </source>
</evidence>
<proteinExistence type="predicted"/>
<keyword evidence="1" id="KW-1133">Transmembrane helix</keyword>
<evidence type="ECO:0000256" key="1">
    <source>
        <dbReference type="SAM" id="Phobius"/>
    </source>
</evidence>
<reference evidence="2 3" key="1">
    <citation type="submission" date="2021-06" db="EMBL/GenBank/DDBJ databases">
        <authorList>
            <person name="Palmer J.M."/>
        </authorList>
    </citation>
    <scope>NUCLEOTIDE SEQUENCE [LARGE SCALE GENOMIC DNA]</scope>
    <source>
        <strain evidence="2 3">XR_2019</strain>
        <tissue evidence="2">Muscle</tissue>
    </source>
</reference>